<keyword evidence="5" id="KW-0540">Nuclease</keyword>
<comment type="caution">
    <text evidence="5">The sequence shown here is derived from an EMBL/GenBank/DDBJ whole genome shotgun (WGS) entry which is preliminary data.</text>
</comment>
<dbReference type="InterPro" id="IPR052021">
    <property type="entry name" value="Type-I_RS_S_subunit"/>
</dbReference>
<dbReference type="SUPFAM" id="SSF116734">
    <property type="entry name" value="DNA methylase specificity domain"/>
    <property type="match status" value="2"/>
</dbReference>
<dbReference type="EMBL" id="JBHLVN010000068">
    <property type="protein sequence ID" value="MFC0298241.1"/>
    <property type="molecule type" value="Genomic_DNA"/>
</dbReference>
<dbReference type="CDD" id="cd17260">
    <property type="entry name" value="RMtype1_S_EcoEI-TRD1-CR1_like"/>
    <property type="match status" value="1"/>
</dbReference>
<dbReference type="Gene3D" id="1.10.287.1120">
    <property type="entry name" value="Bipartite methylase S protein"/>
    <property type="match status" value="1"/>
</dbReference>
<dbReference type="EC" id="3.1.21.-" evidence="5"/>
<dbReference type="PANTHER" id="PTHR30408:SF12">
    <property type="entry name" value="TYPE I RESTRICTION ENZYME MJAVIII SPECIFICITY SUBUNIT"/>
    <property type="match status" value="1"/>
</dbReference>
<dbReference type="InterPro" id="IPR000055">
    <property type="entry name" value="Restrct_endonuc_typeI_TRD"/>
</dbReference>
<dbReference type="PANTHER" id="PTHR30408">
    <property type="entry name" value="TYPE-1 RESTRICTION ENZYME ECOKI SPECIFICITY PROTEIN"/>
    <property type="match status" value="1"/>
</dbReference>
<evidence type="ECO:0000256" key="2">
    <source>
        <dbReference type="ARBA" id="ARBA00022747"/>
    </source>
</evidence>
<proteinExistence type="inferred from homology"/>
<organism evidence="5 6">
    <name type="scientific">Geobacillus jurassicus</name>
    <dbReference type="NCBI Taxonomy" id="235932"/>
    <lineage>
        <taxon>Bacteria</taxon>
        <taxon>Bacillati</taxon>
        <taxon>Bacillota</taxon>
        <taxon>Bacilli</taxon>
        <taxon>Bacillales</taxon>
        <taxon>Anoxybacillaceae</taxon>
        <taxon>Geobacillus</taxon>
    </lineage>
</organism>
<evidence type="ECO:0000313" key="5">
    <source>
        <dbReference type="EMBL" id="MFC0298241.1"/>
    </source>
</evidence>
<keyword evidence="3" id="KW-0238">DNA-binding</keyword>
<accession>A0ABV6GVN4</accession>
<feature type="domain" description="Type I restriction modification DNA specificity" evidence="4">
    <location>
        <begin position="219"/>
        <end position="384"/>
    </location>
</feature>
<protein>
    <submittedName>
        <fullName evidence="5">Restriction endonuclease subunit S</fullName>
        <ecNumber evidence="5">3.1.21.-</ecNumber>
    </submittedName>
</protein>
<dbReference type="Pfam" id="PF01420">
    <property type="entry name" value="Methylase_S"/>
    <property type="match status" value="2"/>
</dbReference>
<dbReference type="Gene3D" id="3.90.220.20">
    <property type="entry name" value="DNA methylase specificity domains"/>
    <property type="match status" value="2"/>
</dbReference>
<dbReference type="Proteomes" id="UP001589785">
    <property type="component" value="Unassembled WGS sequence"/>
</dbReference>
<sequence length="429" mass="48013">MRYDGWKETRLIDVIDINPRTPLRKGTLAKKVSMQDVAEFTRKIQSYEIAEFTSGSKFKNGDTLLARITPCLENGKTAYVDILEDNEIAFGSTEFIVLRAKEGITDSKFVYYLAISPEFRNIAIKSMTGSSGRQRVQSDVLVNTVIDLPPLEEQKRIANVLSAIDDKIELNNEINQTLEELAQTIFKRWFVDFEFPNENGEPYKSSGGKFVESKLGMIPEGWRVATIGDLGDVVGGGTPSKKREDYFTQNGIPWITPKDLSNSKNRYVERGSVDITEEGLKNSSAKLLPKGTVLFSSRAPIGYIAIAKNEVTTNQGFKSVIPHKDIGSEFVFQVLKYNKDLIESRASGTTFKEISGGELKKVPIVLPKMEVIQRYNEAVRSLGELICNNEEEINALISMRDSLLPKLMSGEIRVVDAEREVEVCLQKSS</sequence>
<dbReference type="GO" id="GO:0004519">
    <property type="term" value="F:endonuclease activity"/>
    <property type="evidence" value="ECO:0007669"/>
    <property type="project" value="UniProtKB-KW"/>
</dbReference>
<comment type="similarity">
    <text evidence="1">Belongs to the type-I restriction system S methylase family.</text>
</comment>
<feature type="domain" description="Type I restriction modification DNA specificity" evidence="4">
    <location>
        <begin position="4"/>
        <end position="180"/>
    </location>
</feature>
<evidence type="ECO:0000259" key="4">
    <source>
        <dbReference type="Pfam" id="PF01420"/>
    </source>
</evidence>
<dbReference type="CDD" id="cd17273">
    <property type="entry name" value="RMtype1_S_EcoJA69PI-TRD1-CR1_like"/>
    <property type="match status" value="1"/>
</dbReference>
<keyword evidence="6" id="KW-1185">Reference proteome</keyword>
<evidence type="ECO:0000256" key="1">
    <source>
        <dbReference type="ARBA" id="ARBA00010923"/>
    </source>
</evidence>
<keyword evidence="5" id="KW-0378">Hydrolase</keyword>
<evidence type="ECO:0000256" key="3">
    <source>
        <dbReference type="ARBA" id="ARBA00023125"/>
    </source>
</evidence>
<keyword evidence="2" id="KW-0680">Restriction system</keyword>
<keyword evidence="5" id="KW-0255">Endonuclease</keyword>
<dbReference type="RefSeq" id="WP_066231931.1">
    <property type="nucleotide sequence ID" value="NZ_JBHLVN010000068.1"/>
</dbReference>
<gene>
    <name evidence="5" type="ORF">ACFFHQ_12545</name>
</gene>
<evidence type="ECO:0000313" key="6">
    <source>
        <dbReference type="Proteomes" id="UP001589785"/>
    </source>
</evidence>
<reference evidence="5 6" key="1">
    <citation type="submission" date="2024-09" db="EMBL/GenBank/DDBJ databases">
        <authorList>
            <person name="Sun Q."/>
            <person name="Mori K."/>
        </authorList>
    </citation>
    <scope>NUCLEOTIDE SEQUENCE [LARGE SCALE GENOMIC DNA]</scope>
    <source>
        <strain evidence="5 6">CCM 7224</strain>
    </source>
</reference>
<name>A0ABV6GVN4_9BACL</name>
<dbReference type="GO" id="GO:0016787">
    <property type="term" value="F:hydrolase activity"/>
    <property type="evidence" value="ECO:0007669"/>
    <property type="project" value="UniProtKB-KW"/>
</dbReference>
<dbReference type="InterPro" id="IPR044946">
    <property type="entry name" value="Restrct_endonuc_typeI_TRD_sf"/>
</dbReference>